<dbReference type="HOGENOM" id="CLU_743884_0_0_1"/>
<organism evidence="2 3">
    <name type="scientific">Drechslerella stenobrocha 248</name>
    <dbReference type="NCBI Taxonomy" id="1043628"/>
    <lineage>
        <taxon>Eukaryota</taxon>
        <taxon>Fungi</taxon>
        <taxon>Dikarya</taxon>
        <taxon>Ascomycota</taxon>
        <taxon>Pezizomycotina</taxon>
        <taxon>Orbiliomycetes</taxon>
        <taxon>Orbiliales</taxon>
        <taxon>Orbiliaceae</taxon>
        <taxon>Drechslerella</taxon>
    </lineage>
</organism>
<reference evidence="2 3" key="1">
    <citation type="submission" date="2013-05" db="EMBL/GenBank/DDBJ databases">
        <title>Drechslerella stenobrocha genome reveals carnivorous origination and mechanical trapping mechanism of predatory fungi.</title>
        <authorList>
            <person name="Liu X."/>
            <person name="Zhang W."/>
            <person name="Liu K."/>
        </authorList>
    </citation>
    <scope>NUCLEOTIDE SEQUENCE [LARGE SCALE GENOMIC DNA]</scope>
    <source>
        <strain evidence="2 3">248</strain>
    </source>
</reference>
<dbReference type="Proteomes" id="UP000024837">
    <property type="component" value="Unassembled WGS sequence"/>
</dbReference>
<feature type="region of interest" description="Disordered" evidence="1">
    <location>
        <begin position="276"/>
        <end position="356"/>
    </location>
</feature>
<dbReference type="AlphaFoldDB" id="W7IHF4"/>
<sequence length="398" mass="44477">MARFSDELTRWQRDMRGPHINTSCDYMGFSANLISPALPQPENFLKYIALSQRLVRRRYTHRPNIPSCHDLWAYQSVSGYFIPPQLSPVPGDACYDQEDRKDAAEEPISNADRKAIRALSDRRRGVHGQYYRRNGGIHLESFPVRLTGLLKDRIDVMPTFLDRSGKNAMMVTKYSKSRTAMVDLAVMIEIPGPGSQTWEKEGGGGWWGTARETERLLAVTCRLRMQGAGNGLGVFFGLVTGGTRVRFFKWTNDGNEATGGKLEDLAVVLGLVDDEEDYDSDEDEDGEMPDAPESPLIGGNTEHEDYDSSSGALNKGKGRMETTSPQQDPGDQDASHLMTDPTGKPPAHHTSQPFVPDPEDIFDIRLPPETARGGYYDMLWQGDKCNTMFHYIGGYQVD</sequence>
<dbReference type="EMBL" id="KI966372">
    <property type="protein sequence ID" value="EWC48675.1"/>
    <property type="molecule type" value="Genomic_DNA"/>
</dbReference>
<feature type="compositionally biased region" description="Acidic residues" evidence="1">
    <location>
        <begin position="276"/>
        <end position="290"/>
    </location>
</feature>
<evidence type="ECO:0000256" key="1">
    <source>
        <dbReference type="SAM" id="MobiDB-lite"/>
    </source>
</evidence>
<accession>W7IHF4</accession>
<gene>
    <name evidence="2" type="ORF">DRE_01897</name>
</gene>
<evidence type="ECO:0000313" key="3">
    <source>
        <dbReference type="Proteomes" id="UP000024837"/>
    </source>
</evidence>
<proteinExistence type="predicted"/>
<keyword evidence="3" id="KW-1185">Reference proteome</keyword>
<protein>
    <submittedName>
        <fullName evidence="2">Uncharacterized protein</fullName>
    </submittedName>
</protein>
<evidence type="ECO:0000313" key="2">
    <source>
        <dbReference type="EMBL" id="EWC48675.1"/>
    </source>
</evidence>
<name>W7IHF4_9PEZI</name>
<dbReference type="OrthoDB" id="5309717at2759"/>